<dbReference type="HOGENOM" id="CLU_1760855_0_0_1"/>
<evidence type="ECO:0000256" key="1">
    <source>
        <dbReference type="SAM" id="MobiDB-lite"/>
    </source>
</evidence>
<dbReference type="AlphaFoldDB" id="V3ZHL4"/>
<sequence length="148" mass="16424">MAKATCSQKVKSSRECKRFALDDILTLLDDNDSDLELSDDNDPDYLEDPVDTIDNQSEDEDSGINNSDDDEEQLLAASREDSVILDAQAKLVFGVLGVTFFSVSKAIAIAFECFIHDSIPQVLTSFKTKPRITCYLSAKVVACFFIIR</sequence>
<organism evidence="2 3">
    <name type="scientific">Lottia gigantea</name>
    <name type="common">Giant owl limpet</name>
    <dbReference type="NCBI Taxonomy" id="225164"/>
    <lineage>
        <taxon>Eukaryota</taxon>
        <taxon>Metazoa</taxon>
        <taxon>Spiralia</taxon>
        <taxon>Lophotrochozoa</taxon>
        <taxon>Mollusca</taxon>
        <taxon>Gastropoda</taxon>
        <taxon>Patellogastropoda</taxon>
        <taxon>Lottioidea</taxon>
        <taxon>Lottiidae</taxon>
        <taxon>Lottia</taxon>
    </lineage>
</organism>
<accession>V3ZHL4</accession>
<dbReference type="KEGG" id="lgi:LOTGIDRAFT_163640"/>
<dbReference type="CTD" id="20239474"/>
<reference evidence="2 3" key="1">
    <citation type="journal article" date="2013" name="Nature">
        <title>Insights into bilaterian evolution from three spiralian genomes.</title>
        <authorList>
            <person name="Simakov O."/>
            <person name="Marletaz F."/>
            <person name="Cho S.J."/>
            <person name="Edsinger-Gonzales E."/>
            <person name="Havlak P."/>
            <person name="Hellsten U."/>
            <person name="Kuo D.H."/>
            <person name="Larsson T."/>
            <person name="Lv J."/>
            <person name="Arendt D."/>
            <person name="Savage R."/>
            <person name="Osoegawa K."/>
            <person name="de Jong P."/>
            <person name="Grimwood J."/>
            <person name="Chapman J.A."/>
            <person name="Shapiro H."/>
            <person name="Aerts A."/>
            <person name="Otillar R.P."/>
            <person name="Terry A.Y."/>
            <person name="Boore J.L."/>
            <person name="Grigoriev I.V."/>
            <person name="Lindberg D.R."/>
            <person name="Seaver E.C."/>
            <person name="Weisblat D.A."/>
            <person name="Putnam N.H."/>
            <person name="Rokhsar D.S."/>
        </authorList>
    </citation>
    <scope>NUCLEOTIDE SEQUENCE [LARGE SCALE GENOMIC DNA]</scope>
</reference>
<evidence type="ECO:0000313" key="2">
    <source>
        <dbReference type="EMBL" id="ESO90758.1"/>
    </source>
</evidence>
<dbReference type="GeneID" id="20239474"/>
<gene>
    <name evidence="2" type="ORF">LOTGIDRAFT_163640</name>
</gene>
<keyword evidence="3" id="KW-1185">Reference proteome</keyword>
<proteinExistence type="predicted"/>
<evidence type="ECO:0000313" key="3">
    <source>
        <dbReference type="Proteomes" id="UP000030746"/>
    </source>
</evidence>
<name>V3ZHL4_LOTGI</name>
<feature type="region of interest" description="Disordered" evidence="1">
    <location>
        <begin position="32"/>
        <end position="71"/>
    </location>
</feature>
<dbReference type="RefSeq" id="XP_009058415.1">
    <property type="nucleotide sequence ID" value="XM_009060167.1"/>
</dbReference>
<dbReference type="Proteomes" id="UP000030746">
    <property type="component" value="Unassembled WGS sequence"/>
</dbReference>
<protein>
    <submittedName>
        <fullName evidence="2">Uncharacterized protein</fullName>
    </submittedName>
</protein>
<dbReference type="EMBL" id="KB202325">
    <property type="protein sequence ID" value="ESO90758.1"/>
    <property type="molecule type" value="Genomic_DNA"/>
</dbReference>